<evidence type="ECO:0008006" key="5">
    <source>
        <dbReference type="Google" id="ProtNLM"/>
    </source>
</evidence>
<dbReference type="STRING" id="1203190.GCA_000312345_00061"/>
<dbReference type="RefSeq" id="WP_040420733.1">
    <property type="nucleotide sequence ID" value="NZ_LT629765.1"/>
</dbReference>
<dbReference type="OrthoDB" id="4484187at2"/>
<evidence type="ECO:0000313" key="4">
    <source>
        <dbReference type="Proteomes" id="UP000182237"/>
    </source>
</evidence>
<keyword evidence="2" id="KW-0812">Transmembrane</keyword>
<name>A0A1H1N9B7_9CORY</name>
<keyword evidence="4" id="KW-1185">Reference proteome</keyword>
<keyword evidence="2" id="KW-0472">Membrane</keyword>
<accession>A0A1H1N9B7</accession>
<feature type="transmembrane region" description="Helical" evidence="2">
    <location>
        <begin position="29"/>
        <end position="47"/>
    </location>
</feature>
<feature type="transmembrane region" description="Helical" evidence="2">
    <location>
        <begin position="95"/>
        <end position="118"/>
    </location>
</feature>
<evidence type="ECO:0000256" key="1">
    <source>
        <dbReference type="SAM" id="MobiDB-lite"/>
    </source>
</evidence>
<reference evidence="3 4" key="1">
    <citation type="submission" date="2016-10" db="EMBL/GenBank/DDBJ databases">
        <authorList>
            <person name="de Groot N.N."/>
        </authorList>
    </citation>
    <scope>NUCLEOTIDE SEQUENCE [LARGE SCALE GENOMIC DNA]</scope>
    <source>
        <strain evidence="3 4">DSM 45434</strain>
    </source>
</reference>
<feature type="transmembrane region" description="Helical" evidence="2">
    <location>
        <begin position="133"/>
        <end position="154"/>
    </location>
</feature>
<dbReference type="eggNOG" id="ENOG5031IRR">
    <property type="taxonomic scope" value="Bacteria"/>
</dbReference>
<dbReference type="AlphaFoldDB" id="A0A1H1N9B7"/>
<dbReference type="Proteomes" id="UP000182237">
    <property type="component" value="Chromosome I"/>
</dbReference>
<sequence length="211" mass="22621">MATTADNAGDLATQEKDASTRLDLGASRWVLLACAVVFLIALFLPFAGEASGWQFLAVTDAATQVQATLTELIFVWLGVLGVVVLTPLTLLTRRFAIAAPGWMVTTVALFISLLAIWLRRTSATIAEEYSHGTGIYLAIVAVAVAVFAYIPVVVGRSAQQAEAAARRAASEELDEVAAAQREAGVSTGRENPLLIDDRRARAAERHRRLDE</sequence>
<dbReference type="EMBL" id="LT629765">
    <property type="protein sequence ID" value="SDR95566.1"/>
    <property type="molecule type" value="Genomic_DNA"/>
</dbReference>
<organism evidence="3 4">
    <name type="scientific">Corynebacterium timonense</name>
    <dbReference type="NCBI Taxonomy" id="441500"/>
    <lineage>
        <taxon>Bacteria</taxon>
        <taxon>Bacillati</taxon>
        <taxon>Actinomycetota</taxon>
        <taxon>Actinomycetes</taxon>
        <taxon>Mycobacteriales</taxon>
        <taxon>Corynebacteriaceae</taxon>
        <taxon>Corynebacterium</taxon>
    </lineage>
</organism>
<protein>
    <recommendedName>
        <fullName evidence="5">Tryptophan-associated transmembrane protein (Trp_oprn_chp)</fullName>
    </recommendedName>
</protein>
<evidence type="ECO:0000256" key="2">
    <source>
        <dbReference type="SAM" id="Phobius"/>
    </source>
</evidence>
<feature type="transmembrane region" description="Helical" evidence="2">
    <location>
        <begin position="67"/>
        <end position="88"/>
    </location>
</feature>
<feature type="region of interest" description="Disordered" evidence="1">
    <location>
        <begin position="179"/>
        <end position="198"/>
    </location>
</feature>
<gene>
    <name evidence="3" type="ORF">SAMN04488539_0715</name>
</gene>
<proteinExistence type="predicted"/>
<evidence type="ECO:0000313" key="3">
    <source>
        <dbReference type="EMBL" id="SDR95566.1"/>
    </source>
</evidence>
<keyword evidence="2" id="KW-1133">Transmembrane helix</keyword>